<accession>A0ABS6KBL5</accession>
<feature type="transmembrane region" description="Helical" evidence="2">
    <location>
        <begin position="241"/>
        <end position="260"/>
    </location>
</feature>
<keyword evidence="5" id="KW-1185">Reference proteome</keyword>
<reference evidence="4 5" key="1">
    <citation type="submission" date="2021-06" db="EMBL/GenBank/DDBJ databases">
        <title>Description of novel taxa of the family Lachnospiraceae.</title>
        <authorList>
            <person name="Chaplin A.V."/>
            <person name="Sokolova S.R."/>
            <person name="Pikina A.P."/>
            <person name="Korzhanova M."/>
            <person name="Belova V."/>
            <person name="Korostin D."/>
            <person name="Efimov B.A."/>
        </authorList>
    </citation>
    <scope>NUCLEOTIDE SEQUENCE [LARGE SCALE GENOMIC DNA]</scope>
    <source>
        <strain evidence="4 5">ASD4241</strain>
    </source>
</reference>
<protein>
    <submittedName>
        <fullName evidence="4">DMT family transporter</fullName>
    </submittedName>
</protein>
<keyword evidence="2" id="KW-1133">Transmembrane helix</keyword>
<name>A0ABS6KBL5_9FIRM</name>
<organism evidence="4 5">
    <name type="scientific">Diplocloster modestus</name>
    <dbReference type="NCBI Taxonomy" id="2850322"/>
    <lineage>
        <taxon>Bacteria</taxon>
        <taxon>Bacillati</taxon>
        <taxon>Bacillota</taxon>
        <taxon>Clostridia</taxon>
        <taxon>Lachnospirales</taxon>
        <taxon>Lachnospiraceae</taxon>
        <taxon>Diplocloster</taxon>
    </lineage>
</organism>
<feature type="transmembrane region" description="Helical" evidence="2">
    <location>
        <begin position="9"/>
        <end position="29"/>
    </location>
</feature>
<proteinExistence type="inferred from homology"/>
<keyword evidence="2" id="KW-0472">Membrane</keyword>
<dbReference type="PANTHER" id="PTHR22911:SF102">
    <property type="entry name" value="MEMBRANE PROTEIN"/>
    <property type="match status" value="1"/>
</dbReference>
<evidence type="ECO:0000256" key="2">
    <source>
        <dbReference type="SAM" id="Phobius"/>
    </source>
</evidence>
<dbReference type="Pfam" id="PF00892">
    <property type="entry name" value="EamA"/>
    <property type="match status" value="2"/>
</dbReference>
<feature type="domain" description="EamA" evidence="3">
    <location>
        <begin position="150"/>
        <end position="280"/>
    </location>
</feature>
<dbReference type="Gene3D" id="1.10.3730.20">
    <property type="match status" value="1"/>
</dbReference>
<evidence type="ECO:0000313" key="5">
    <source>
        <dbReference type="Proteomes" id="UP001314681"/>
    </source>
</evidence>
<comment type="similarity">
    <text evidence="1">Belongs to the EamA transporter family.</text>
</comment>
<gene>
    <name evidence="4" type="ORF">KTH90_18025</name>
</gene>
<dbReference type="InterPro" id="IPR037185">
    <property type="entry name" value="EmrE-like"/>
</dbReference>
<feature type="transmembrane region" description="Helical" evidence="2">
    <location>
        <begin position="209"/>
        <end position="229"/>
    </location>
</feature>
<evidence type="ECO:0000256" key="1">
    <source>
        <dbReference type="ARBA" id="ARBA00007362"/>
    </source>
</evidence>
<feature type="transmembrane region" description="Helical" evidence="2">
    <location>
        <begin position="122"/>
        <end position="142"/>
    </location>
</feature>
<sequence>MKSESRAKATLITAMLLFGSIGLFVKGIPLSSAQIAFIRGFIGCLILLAFGCLGKQKMNWSHIRSNLPVLFASGAAIALNWIFLFQAYHYTTVQTATVCYYFAPVIVTLVSPFLLKERLTPLKIFCIAAAAVGMFLVAGAGGKGPSQPAGIVCGLLAALFYASVVVLNKFQRNLTGTESTFVQLAVAALCLLPYVLATGGVGLGALSALPLFLLLFIGVVHTGIGYLLYFSALHQLKGQTAAAMSYIDPVSALLMAGIFLGERMTGIQLLGACLVLGAAFASEYKK</sequence>
<feature type="domain" description="EamA" evidence="3">
    <location>
        <begin position="11"/>
        <end position="137"/>
    </location>
</feature>
<feature type="transmembrane region" description="Helical" evidence="2">
    <location>
        <begin position="180"/>
        <end position="203"/>
    </location>
</feature>
<keyword evidence="2" id="KW-0812">Transmembrane</keyword>
<dbReference type="RefSeq" id="WP_158353484.1">
    <property type="nucleotide sequence ID" value="NZ_JAHQCX010000014.1"/>
</dbReference>
<dbReference type="EMBL" id="JAHQCX010000014">
    <property type="protein sequence ID" value="MBU9727910.1"/>
    <property type="molecule type" value="Genomic_DNA"/>
</dbReference>
<feature type="transmembrane region" description="Helical" evidence="2">
    <location>
        <begin position="94"/>
        <end position="115"/>
    </location>
</feature>
<comment type="caution">
    <text evidence="4">The sequence shown here is derived from an EMBL/GenBank/DDBJ whole genome shotgun (WGS) entry which is preliminary data.</text>
</comment>
<dbReference type="SUPFAM" id="SSF103481">
    <property type="entry name" value="Multidrug resistance efflux transporter EmrE"/>
    <property type="match status" value="2"/>
</dbReference>
<dbReference type="InterPro" id="IPR000620">
    <property type="entry name" value="EamA_dom"/>
</dbReference>
<dbReference type="PANTHER" id="PTHR22911">
    <property type="entry name" value="ACYL-MALONYL CONDENSING ENZYME-RELATED"/>
    <property type="match status" value="1"/>
</dbReference>
<feature type="transmembrane region" description="Helical" evidence="2">
    <location>
        <begin position="148"/>
        <end position="168"/>
    </location>
</feature>
<feature type="transmembrane region" description="Helical" evidence="2">
    <location>
        <begin position="266"/>
        <end position="284"/>
    </location>
</feature>
<evidence type="ECO:0000313" key="4">
    <source>
        <dbReference type="EMBL" id="MBU9727910.1"/>
    </source>
</evidence>
<dbReference type="Proteomes" id="UP001314681">
    <property type="component" value="Unassembled WGS sequence"/>
</dbReference>
<feature type="transmembrane region" description="Helical" evidence="2">
    <location>
        <begin position="35"/>
        <end position="54"/>
    </location>
</feature>
<feature type="transmembrane region" description="Helical" evidence="2">
    <location>
        <begin position="66"/>
        <end position="88"/>
    </location>
</feature>
<evidence type="ECO:0000259" key="3">
    <source>
        <dbReference type="Pfam" id="PF00892"/>
    </source>
</evidence>